<reference evidence="10 11" key="1">
    <citation type="submission" date="2021-07" db="EMBL/GenBank/DDBJ databases">
        <title>Paenibacillus radiodurans sp. nov., isolated from the southeastern edge of Tengger Desert.</title>
        <authorList>
            <person name="Zhang G."/>
        </authorList>
    </citation>
    <scope>NUCLEOTIDE SEQUENCE [LARGE SCALE GENOMIC DNA]</scope>
    <source>
        <strain evidence="10 11">CCM 7311</strain>
    </source>
</reference>
<proteinExistence type="inferred from homology"/>
<evidence type="ECO:0000256" key="8">
    <source>
        <dbReference type="ARBA" id="ARBA00041180"/>
    </source>
</evidence>
<dbReference type="Pfam" id="PF13531">
    <property type="entry name" value="SBP_bac_11"/>
    <property type="match status" value="1"/>
</dbReference>
<evidence type="ECO:0000256" key="4">
    <source>
        <dbReference type="ARBA" id="ARBA00022729"/>
    </source>
</evidence>
<dbReference type="SUPFAM" id="SSF53850">
    <property type="entry name" value="Periplasmic binding protein-like II"/>
    <property type="match status" value="1"/>
</dbReference>
<accession>A0ABS7C0C7</accession>
<gene>
    <name evidence="10" type="ORF">K0U00_09910</name>
</gene>
<evidence type="ECO:0000313" key="11">
    <source>
        <dbReference type="Proteomes" id="UP001519887"/>
    </source>
</evidence>
<dbReference type="NCBIfam" id="NF008022">
    <property type="entry name" value="PRK10752.1"/>
    <property type="match status" value="1"/>
</dbReference>
<evidence type="ECO:0000256" key="9">
    <source>
        <dbReference type="SAM" id="MobiDB-lite"/>
    </source>
</evidence>
<dbReference type="CDD" id="cd01005">
    <property type="entry name" value="PBP2_CysP"/>
    <property type="match status" value="1"/>
</dbReference>
<dbReference type="PROSITE" id="PS00401">
    <property type="entry name" value="PROK_SULFATE_BIND_1"/>
    <property type="match status" value="1"/>
</dbReference>
<sequence length="355" mass="38935">MAGCGGNSNTGNTENNTNTPAANTPDNTSAAPGNTDTAAAEPKEPVELLNVSYDPTRELYEAYNKLFADHWKQETGQVVTIKQSHGGSGTQSRSVVDGLKADVVTLALGYDITAIQDAGLIQPDWQKEFEENSSPYTSTIVFLVRKGNPKGIKDWNDLVKDGVSVITPNPKTSGGARWNFLAAWGYALKQNNGDEAKAKEFVTKLFKNVPVLDSGARGSTTTFVEREIGDVLLAWENEAQLSKKEFGDDKFEIVYPSLSILAEPPVAIVDKVVDDHGTREVSEAYLKYLYTEEAQKLVAENYYRPRMASVAEQFKDNFPAIEMLTIDNDFGGWDEAQKKYFADGGVFDQIYTPGS</sequence>
<keyword evidence="6" id="KW-0764">Sulfate transport</keyword>
<comment type="similarity">
    <text evidence="2">Belongs to the prokaryotic sulfate-binding protein family.</text>
</comment>
<dbReference type="PROSITE" id="PS00757">
    <property type="entry name" value="PROK_SULFATE_BIND_2"/>
    <property type="match status" value="1"/>
</dbReference>
<feature type="region of interest" description="Disordered" evidence="9">
    <location>
        <begin position="1"/>
        <end position="48"/>
    </location>
</feature>
<evidence type="ECO:0000256" key="7">
    <source>
        <dbReference type="ARBA" id="ARBA00037097"/>
    </source>
</evidence>
<dbReference type="InterPro" id="IPR005669">
    <property type="entry name" value="Thiosulph/SO4-bd"/>
</dbReference>
<evidence type="ECO:0000313" key="10">
    <source>
        <dbReference type="EMBL" id="MBW7454344.1"/>
    </source>
</evidence>
<dbReference type="NCBIfam" id="TIGR00971">
    <property type="entry name" value="3a0106s03"/>
    <property type="match status" value="1"/>
</dbReference>
<dbReference type="Gene3D" id="3.40.190.10">
    <property type="entry name" value="Periplasmic binding protein-like II"/>
    <property type="match status" value="2"/>
</dbReference>
<evidence type="ECO:0000256" key="3">
    <source>
        <dbReference type="ARBA" id="ARBA00022448"/>
    </source>
</evidence>
<organism evidence="10 11">
    <name type="scientific">Paenibacillus sepulcri</name>
    <dbReference type="NCBI Taxonomy" id="359917"/>
    <lineage>
        <taxon>Bacteria</taxon>
        <taxon>Bacillati</taxon>
        <taxon>Bacillota</taxon>
        <taxon>Bacilli</taxon>
        <taxon>Bacillales</taxon>
        <taxon>Paenibacillaceae</taxon>
        <taxon>Paenibacillus</taxon>
    </lineage>
</organism>
<dbReference type="NCBIfam" id="NF008106">
    <property type="entry name" value="PRK10852.1"/>
    <property type="match status" value="1"/>
</dbReference>
<protein>
    <recommendedName>
        <fullName evidence="8">Sulfate-binding protein</fullName>
    </recommendedName>
</protein>
<name>A0ABS7C0C7_9BACL</name>
<keyword evidence="3" id="KW-0813">Transport</keyword>
<dbReference type="PANTHER" id="PTHR30368:SF2">
    <property type="entry name" value="SULFATE-BINDING PROTEIN"/>
    <property type="match status" value="1"/>
</dbReference>
<dbReference type="PANTHER" id="PTHR30368">
    <property type="entry name" value="SULFATE-BINDING PROTEIN"/>
    <property type="match status" value="1"/>
</dbReference>
<evidence type="ECO:0000256" key="1">
    <source>
        <dbReference type="ARBA" id="ARBA00004418"/>
    </source>
</evidence>
<keyword evidence="5" id="KW-0574">Periplasm</keyword>
<keyword evidence="4" id="KW-0732">Signal</keyword>
<evidence type="ECO:0000256" key="5">
    <source>
        <dbReference type="ARBA" id="ARBA00022764"/>
    </source>
</evidence>
<dbReference type="InterPro" id="IPR000957">
    <property type="entry name" value="Sulphate/thiosulphate-bd_CS"/>
</dbReference>
<feature type="compositionally biased region" description="Low complexity" evidence="9">
    <location>
        <begin position="9"/>
        <end position="32"/>
    </location>
</feature>
<dbReference type="EMBL" id="JAHZIK010000188">
    <property type="protein sequence ID" value="MBW7454344.1"/>
    <property type="molecule type" value="Genomic_DNA"/>
</dbReference>
<dbReference type="InterPro" id="IPR034408">
    <property type="entry name" value="Sulphate/thiosulphate_BS"/>
</dbReference>
<evidence type="ECO:0000256" key="6">
    <source>
        <dbReference type="ARBA" id="ARBA00023032"/>
    </source>
</evidence>
<evidence type="ECO:0000256" key="2">
    <source>
        <dbReference type="ARBA" id="ARBA00006099"/>
    </source>
</evidence>
<comment type="subcellular location">
    <subcellularLocation>
        <location evidence="1">Periplasm</location>
    </subcellularLocation>
</comment>
<dbReference type="Proteomes" id="UP001519887">
    <property type="component" value="Unassembled WGS sequence"/>
</dbReference>
<comment type="function">
    <text evidence="7">This protein specifically binds sulfate and is involved in its transmembrane transport.</text>
</comment>
<comment type="caution">
    <text evidence="10">The sequence shown here is derived from an EMBL/GenBank/DDBJ whole genome shotgun (WGS) entry which is preliminary data.</text>
</comment>
<keyword evidence="11" id="KW-1185">Reference proteome</keyword>